<dbReference type="Gene3D" id="1.20.1250.20">
    <property type="entry name" value="MFS general substrate transporter like domains"/>
    <property type="match status" value="2"/>
</dbReference>
<organism evidence="8 9">
    <name type="scientific">Novosphingobium pituita</name>
    <dbReference type="NCBI Taxonomy" id="3056842"/>
    <lineage>
        <taxon>Bacteria</taxon>
        <taxon>Pseudomonadati</taxon>
        <taxon>Pseudomonadota</taxon>
        <taxon>Alphaproteobacteria</taxon>
        <taxon>Sphingomonadales</taxon>
        <taxon>Sphingomonadaceae</taxon>
        <taxon>Novosphingobium</taxon>
    </lineage>
</organism>
<feature type="transmembrane region" description="Helical" evidence="6">
    <location>
        <begin position="293"/>
        <end position="313"/>
    </location>
</feature>
<feature type="transmembrane region" description="Helical" evidence="6">
    <location>
        <begin position="416"/>
        <end position="437"/>
    </location>
</feature>
<feature type="transmembrane region" description="Helical" evidence="6">
    <location>
        <begin position="76"/>
        <end position="96"/>
    </location>
</feature>
<feature type="compositionally biased region" description="Low complexity" evidence="5">
    <location>
        <begin position="9"/>
        <end position="22"/>
    </location>
</feature>
<feature type="transmembrane region" description="Helical" evidence="6">
    <location>
        <begin position="39"/>
        <end position="55"/>
    </location>
</feature>
<feature type="region of interest" description="Disordered" evidence="5">
    <location>
        <begin position="1"/>
        <end position="22"/>
    </location>
</feature>
<dbReference type="Proteomes" id="UP001187221">
    <property type="component" value="Unassembled WGS sequence"/>
</dbReference>
<evidence type="ECO:0000313" key="8">
    <source>
        <dbReference type="EMBL" id="GMM62346.1"/>
    </source>
</evidence>
<feature type="transmembrane region" description="Helical" evidence="6">
    <location>
        <begin position="263"/>
        <end position="281"/>
    </location>
</feature>
<feature type="transmembrane region" description="Helical" evidence="6">
    <location>
        <begin position="325"/>
        <end position="344"/>
    </location>
</feature>
<sequence>MEAQIEQRASVQSPSGAAGASGARFAATGKAPPHVGRRRWGVVALLFAATAINYIDRQMIGVLKPTLAADFHWSESDFAGIVFWFQVAYAIGYLSFGKVVDALGARLGYTVAIVIWTVSHMAHGFATGLVSFAVARFGLGLGESGNFPAGIRAVTDWFPQRERALAIGVFNAGANVGAIITPLLVPLLVLWFDWRMAFFVTGFFGVAWLAAWWLLYRHPREHARVGEAELAWIAQDPADPLEPIGWARLLVVKETWAYALGKFLVDPIWWFFLFWLPGYLFSRYDLDLKTFGLPLAAIYLISDLGSIAGGWLSSRLIRAGRTPNVARKITMLICAVCVTPIWFVQGVDSMWAAVGIIGLATAAHQAFSANLYTLPSDVFPRGAVGSVVGIGGTVGAFGGMGMALFAGYILDATHSYHVLFAICASAYLVALAVIHLLSPRLAPVCIENVCIEKQAA</sequence>
<dbReference type="SUPFAM" id="SSF103473">
    <property type="entry name" value="MFS general substrate transporter"/>
    <property type="match status" value="1"/>
</dbReference>
<keyword evidence="4 6" id="KW-0472">Membrane</keyword>
<keyword evidence="3 6" id="KW-1133">Transmembrane helix</keyword>
<dbReference type="InterPro" id="IPR011701">
    <property type="entry name" value="MFS"/>
</dbReference>
<feature type="transmembrane region" description="Helical" evidence="6">
    <location>
        <begin position="108"/>
        <end position="134"/>
    </location>
</feature>
<dbReference type="InterPro" id="IPR020846">
    <property type="entry name" value="MFS_dom"/>
</dbReference>
<dbReference type="Pfam" id="PF07690">
    <property type="entry name" value="MFS_1"/>
    <property type="match status" value="1"/>
</dbReference>
<evidence type="ECO:0000256" key="2">
    <source>
        <dbReference type="ARBA" id="ARBA00022692"/>
    </source>
</evidence>
<evidence type="ECO:0000256" key="1">
    <source>
        <dbReference type="ARBA" id="ARBA00004141"/>
    </source>
</evidence>
<evidence type="ECO:0000256" key="6">
    <source>
        <dbReference type="SAM" id="Phobius"/>
    </source>
</evidence>
<keyword evidence="2 6" id="KW-0812">Transmembrane</keyword>
<reference evidence="8 9" key="1">
    <citation type="submission" date="2023-06" db="EMBL/GenBank/DDBJ databases">
        <title>Draft genome sequence of Novosphingobium sp. strain IK01.</title>
        <authorList>
            <person name="Hatamoto M."/>
            <person name="Ikarashi T."/>
            <person name="Yamaguchi T."/>
        </authorList>
    </citation>
    <scope>NUCLEOTIDE SEQUENCE [LARGE SCALE GENOMIC DNA]</scope>
    <source>
        <strain evidence="8 9">IK01</strain>
    </source>
</reference>
<feature type="domain" description="Major facilitator superfamily (MFS) profile" evidence="7">
    <location>
        <begin position="42"/>
        <end position="442"/>
    </location>
</feature>
<evidence type="ECO:0000313" key="9">
    <source>
        <dbReference type="Proteomes" id="UP001187221"/>
    </source>
</evidence>
<dbReference type="EMBL" id="BTFW01000001">
    <property type="protein sequence ID" value="GMM62346.1"/>
    <property type="molecule type" value="Genomic_DNA"/>
</dbReference>
<evidence type="ECO:0000256" key="4">
    <source>
        <dbReference type="ARBA" id="ARBA00023136"/>
    </source>
</evidence>
<dbReference type="InterPro" id="IPR050382">
    <property type="entry name" value="MFS_Na/Anion_cotransporter"/>
</dbReference>
<dbReference type="PROSITE" id="PS50850">
    <property type="entry name" value="MFS"/>
    <property type="match status" value="1"/>
</dbReference>
<dbReference type="CDD" id="cd17319">
    <property type="entry name" value="MFS_ExuT_GudP_like"/>
    <property type="match status" value="1"/>
</dbReference>
<proteinExistence type="predicted"/>
<gene>
    <name evidence="8" type="ORF">NUTIK01_31230</name>
</gene>
<keyword evidence="9" id="KW-1185">Reference proteome</keyword>
<dbReference type="PANTHER" id="PTHR11662">
    <property type="entry name" value="SOLUTE CARRIER FAMILY 17"/>
    <property type="match status" value="1"/>
</dbReference>
<evidence type="ECO:0000259" key="7">
    <source>
        <dbReference type="PROSITE" id="PS50850"/>
    </source>
</evidence>
<comment type="caution">
    <text evidence="8">The sequence shown here is derived from an EMBL/GenBank/DDBJ whole genome shotgun (WGS) entry which is preliminary data.</text>
</comment>
<name>A0ABQ6PAS4_9SPHN</name>
<evidence type="ECO:0000256" key="5">
    <source>
        <dbReference type="SAM" id="MobiDB-lite"/>
    </source>
</evidence>
<dbReference type="PANTHER" id="PTHR11662:SF285">
    <property type="entry name" value="HEXURONATE TRANSPORTER"/>
    <property type="match status" value="1"/>
</dbReference>
<feature type="transmembrane region" description="Helical" evidence="6">
    <location>
        <begin position="196"/>
        <end position="215"/>
    </location>
</feature>
<accession>A0ABQ6PAS4</accession>
<feature type="transmembrane region" description="Helical" evidence="6">
    <location>
        <begin position="350"/>
        <end position="372"/>
    </location>
</feature>
<protein>
    <submittedName>
        <fullName evidence="8">MFS transporter</fullName>
    </submittedName>
</protein>
<comment type="subcellular location">
    <subcellularLocation>
        <location evidence="1">Membrane</location>
        <topology evidence="1">Multi-pass membrane protein</topology>
    </subcellularLocation>
</comment>
<evidence type="ECO:0000256" key="3">
    <source>
        <dbReference type="ARBA" id="ARBA00022989"/>
    </source>
</evidence>
<dbReference type="InterPro" id="IPR036259">
    <property type="entry name" value="MFS_trans_sf"/>
</dbReference>
<feature type="transmembrane region" description="Helical" evidence="6">
    <location>
        <begin position="165"/>
        <end position="190"/>
    </location>
</feature>
<feature type="transmembrane region" description="Helical" evidence="6">
    <location>
        <begin position="384"/>
        <end position="410"/>
    </location>
</feature>